<reference evidence="1 2" key="1">
    <citation type="submission" date="2018-04" db="EMBL/GenBank/DDBJ databases">
        <title>Active sludge and wastewater microbial communities from Klosterneuburg, Austria.</title>
        <authorList>
            <person name="Wagner M."/>
        </authorList>
    </citation>
    <scope>NUCLEOTIDE SEQUENCE [LARGE SCALE GENOMIC DNA]</scope>
    <source>
        <strain evidence="1 2">Nm4</strain>
    </source>
</reference>
<gene>
    <name evidence="1" type="ORF">C8R28_100828</name>
</gene>
<comment type="caution">
    <text evidence="1">The sequence shown here is derived from an EMBL/GenBank/DDBJ whole genome shotgun (WGS) entry which is preliminary data.</text>
</comment>
<dbReference type="AlphaFoldDB" id="A0A2T5ISM8"/>
<dbReference type="RefSeq" id="WP_107786384.1">
    <property type="nucleotide sequence ID" value="NZ_QAOL01000008.1"/>
</dbReference>
<evidence type="ECO:0000313" key="1">
    <source>
        <dbReference type="EMBL" id="PTQ86833.1"/>
    </source>
</evidence>
<evidence type="ECO:0000313" key="2">
    <source>
        <dbReference type="Proteomes" id="UP000244110"/>
    </source>
</evidence>
<dbReference type="Proteomes" id="UP000244110">
    <property type="component" value="Unassembled WGS sequence"/>
</dbReference>
<name>A0A2T5ISM8_9PROT</name>
<dbReference type="EMBL" id="QAOL01000008">
    <property type="protein sequence ID" value="PTQ86833.1"/>
    <property type="molecule type" value="Genomic_DNA"/>
</dbReference>
<organism evidence="1 2">
    <name type="scientific">Nitrosomonas ureae</name>
    <dbReference type="NCBI Taxonomy" id="44577"/>
    <lineage>
        <taxon>Bacteria</taxon>
        <taxon>Pseudomonadati</taxon>
        <taxon>Pseudomonadota</taxon>
        <taxon>Betaproteobacteria</taxon>
        <taxon>Nitrosomonadales</taxon>
        <taxon>Nitrosomonadaceae</taxon>
        <taxon>Nitrosomonas</taxon>
    </lineage>
</organism>
<evidence type="ECO:0008006" key="3">
    <source>
        <dbReference type="Google" id="ProtNLM"/>
    </source>
</evidence>
<accession>A0A2T5ISM8</accession>
<protein>
    <recommendedName>
        <fullName evidence="3">Baseplate J-like protein</fullName>
    </recommendedName>
</protein>
<proteinExistence type="predicted"/>
<sequence length="497" mass="54518">MLTKSDFQNAIADSITNYPDIAALYHAGDPRIIQNLDAMAAMLAMFSSQLETAMAEPFEKVRDGTVLADAALRGVIRKASPGRVRLSVKNNNTTEFTVDTGRTIIDSTGLPYIIETTAVIAAGATGTVDAIQLKREIVNHTVSGSVPFYPIEIPAATDDSHLSGISVSDSGGEYVYRERYTNTWPGERVFHVEADDRQSIYVRFGQTDIVGVQPANGKVIKLTISRTVGEISPTAGSPFSFEYLNSPKELLVDMTMNTLLEKGQNPPSMTTLRDLVKYPSVYNHNAVFLGEFDFVVRRAYSNTQFLSVWNEVIEEIIRGASVDNINTIFVACVSADGTETFLEEPDPESPVTPTFISEENLTATQKGIRSVIVAADDSYRVKFMTPVRSEIPMTITATISAAYVASDVRSKIIETIIAEYGETQPGSRRGTVKPLYKRVYSLLKEKIPALSDANADITVSITEYEGEYRPELWRFVSTDSLTVTVTAVNVLPPAWGN</sequence>